<evidence type="ECO:0000256" key="4">
    <source>
        <dbReference type="SAM" id="SignalP"/>
    </source>
</evidence>
<dbReference type="InterPro" id="IPR012334">
    <property type="entry name" value="Pectin_lyas_fold"/>
</dbReference>
<proteinExistence type="predicted"/>
<evidence type="ECO:0000259" key="5">
    <source>
        <dbReference type="Pfam" id="PF13229"/>
    </source>
</evidence>
<dbReference type="PANTHER" id="PTHR40088">
    <property type="entry name" value="PECTATE LYASE (EUROFUNG)"/>
    <property type="match status" value="1"/>
</dbReference>
<dbReference type="InterPro" id="IPR039448">
    <property type="entry name" value="Beta_helix"/>
</dbReference>
<evidence type="ECO:0000256" key="3">
    <source>
        <dbReference type="ARBA" id="ARBA00022729"/>
    </source>
</evidence>
<dbReference type="NCBIfam" id="TIGR03804">
    <property type="entry name" value="para_beta_helix"/>
    <property type="match status" value="1"/>
</dbReference>
<dbReference type="InterPro" id="IPR011050">
    <property type="entry name" value="Pectin_lyase_fold/virulence"/>
</dbReference>
<dbReference type="SMART" id="SM00710">
    <property type="entry name" value="PbH1"/>
    <property type="match status" value="6"/>
</dbReference>
<feature type="signal peptide" evidence="4">
    <location>
        <begin position="1"/>
        <end position="31"/>
    </location>
</feature>
<sequence>MKNTINLQNLKNILFTKGLLTILMLTPGVAAATNSHHSVPNIKTTHYAIPNDAYYVSPDGKNTNTGRTPDSPWSVAKALADAPSGATIVFRGGVYRNVEANLTKRLTLQAYPNEKPWIKGSIIVDDWVKEGNIWRKDNWEHSFPFEGQRQAIDPKYPLAGHRDMVFINNVALKQVDSKSKVVPGTFYVDAANKKLYIGSNPIGNTVEATAKKTGFNIIQNGGDSVIRGLGITHYADNAIYIRRPNVTLENNTLTWNGITGALVTQSDAVLRGNNISYNGHKGISGVYAHRMLLENNIISHNNIENFAQHWAAAGVKTIWTDGLVWRGNLVEHNNSIGLWIDESTTDSTVVNNVVRYNKNNGISMEISHKAIIASNVIYENAPAGILILNSSGARLYNNTLARNQANFLIKETPRNNTKLHEIAKGITWITRNTVVKNNILWSNAKGTPFFAPSCELREPSKNMIPVADYNAYYRQSATQTRNLFIWGIGGSECFNTFRTLSAFASTTGLESNGVEITNTNDPFFVNAQADDFRLKAGSPAIGRGEPLPADVANAIGVASGRAVDLGAVQSQVFFAH</sequence>
<keyword evidence="7" id="KW-1185">Reference proteome</keyword>
<feature type="domain" description="Right handed beta helix" evidence="5">
    <location>
        <begin position="238"/>
        <end position="400"/>
    </location>
</feature>
<dbReference type="GO" id="GO:0005576">
    <property type="term" value="C:extracellular region"/>
    <property type="evidence" value="ECO:0007669"/>
    <property type="project" value="UniProtKB-SubCell"/>
</dbReference>
<dbReference type="PANTHER" id="PTHR40088:SF2">
    <property type="entry name" value="SECRETED SUGAR HYDROLASE"/>
    <property type="match status" value="1"/>
</dbReference>
<name>A0A1U7HVP2_9CHRO</name>
<gene>
    <name evidence="6" type="ORF">NIES1031_07110</name>
</gene>
<evidence type="ECO:0000313" key="6">
    <source>
        <dbReference type="EMBL" id="OKH27681.1"/>
    </source>
</evidence>
<dbReference type="InterPro" id="IPR006626">
    <property type="entry name" value="PbH1"/>
</dbReference>
<dbReference type="EMBL" id="MRCC01000005">
    <property type="protein sequence ID" value="OKH27681.1"/>
    <property type="molecule type" value="Genomic_DNA"/>
</dbReference>
<reference evidence="6 7" key="1">
    <citation type="submission" date="2016-11" db="EMBL/GenBank/DDBJ databases">
        <title>Draft Genome Sequences of Nine Cyanobacterial Strains from Diverse Habitats.</title>
        <authorList>
            <person name="Zhu T."/>
            <person name="Hou S."/>
            <person name="Lu X."/>
            <person name="Hess W.R."/>
        </authorList>
    </citation>
    <scope>NUCLEOTIDE SEQUENCE [LARGE SCALE GENOMIC DNA]</scope>
    <source>
        <strain evidence="6 7">5.2 s.c.1</strain>
    </source>
</reference>
<accession>A0A1U7HVP2</accession>
<dbReference type="InterPro" id="IPR022441">
    <property type="entry name" value="Para_beta_helix_rpt-2"/>
</dbReference>
<evidence type="ECO:0000313" key="7">
    <source>
        <dbReference type="Proteomes" id="UP000185984"/>
    </source>
</evidence>
<dbReference type="Proteomes" id="UP000185984">
    <property type="component" value="Unassembled WGS sequence"/>
</dbReference>
<dbReference type="STRING" id="247279.NIES1031_07110"/>
<feature type="chain" id="PRO_5010587699" description="Right handed beta helix domain-containing protein" evidence="4">
    <location>
        <begin position="32"/>
        <end position="576"/>
    </location>
</feature>
<evidence type="ECO:0000256" key="2">
    <source>
        <dbReference type="ARBA" id="ARBA00022525"/>
    </source>
</evidence>
<dbReference type="AlphaFoldDB" id="A0A1U7HVP2"/>
<organism evidence="6 7">
    <name type="scientific">Chroogloeocystis siderophila 5.2 s.c.1</name>
    <dbReference type="NCBI Taxonomy" id="247279"/>
    <lineage>
        <taxon>Bacteria</taxon>
        <taxon>Bacillati</taxon>
        <taxon>Cyanobacteriota</taxon>
        <taxon>Cyanophyceae</taxon>
        <taxon>Oscillatoriophycideae</taxon>
        <taxon>Chroococcales</taxon>
        <taxon>Chroococcaceae</taxon>
        <taxon>Chroogloeocystis</taxon>
    </lineage>
</organism>
<dbReference type="SUPFAM" id="SSF51126">
    <property type="entry name" value="Pectin lyase-like"/>
    <property type="match status" value="1"/>
</dbReference>
<comment type="subcellular location">
    <subcellularLocation>
        <location evidence="1">Secreted</location>
    </subcellularLocation>
</comment>
<dbReference type="RefSeq" id="WP_073548779.1">
    <property type="nucleotide sequence ID" value="NZ_CAWMVK010000039.1"/>
</dbReference>
<keyword evidence="3 4" id="KW-0732">Signal</keyword>
<evidence type="ECO:0000256" key="1">
    <source>
        <dbReference type="ARBA" id="ARBA00004613"/>
    </source>
</evidence>
<dbReference type="GO" id="GO:0016837">
    <property type="term" value="F:carbon-oxygen lyase activity, acting on polysaccharides"/>
    <property type="evidence" value="ECO:0007669"/>
    <property type="project" value="TreeGrafter"/>
</dbReference>
<dbReference type="InterPro" id="IPR052052">
    <property type="entry name" value="Polysaccharide_Lyase_9"/>
</dbReference>
<dbReference type="Gene3D" id="2.160.20.10">
    <property type="entry name" value="Single-stranded right-handed beta-helix, Pectin lyase-like"/>
    <property type="match status" value="2"/>
</dbReference>
<keyword evidence="2" id="KW-0964">Secreted</keyword>
<dbReference type="OrthoDB" id="3565729at2"/>
<protein>
    <recommendedName>
        <fullName evidence="5">Right handed beta helix domain-containing protein</fullName>
    </recommendedName>
</protein>
<comment type="caution">
    <text evidence="6">The sequence shown here is derived from an EMBL/GenBank/DDBJ whole genome shotgun (WGS) entry which is preliminary data.</text>
</comment>
<dbReference type="Pfam" id="PF13229">
    <property type="entry name" value="Beta_helix"/>
    <property type="match status" value="1"/>
</dbReference>